<dbReference type="GO" id="GO:0003743">
    <property type="term" value="F:translation initiation factor activity"/>
    <property type="evidence" value="ECO:0007669"/>
    <property type="project" value="UniProtKB-KW"/>
</dbReference>
<evidence type="ECO:0000256" key="1">
    <source>
        <dbReference type="RuleBase" id="RU003814"/>
    </source>
</evidence>
<comment type="similarity">
    <text evidence="1">Belongs to the eIF-2B alpha/beta/delta subunits family.</text>
</comment>
<keyword evidence="2" id="KW-0396">Initiation factor</keyword>
<dbReference type="EMBL" id="QKNX01000007">
    <property type="protein sequence ID" value="TKR24647.1"/>
    <property type="molecule type" value="Genomic_DNA"/>
</dbReference>
<sequence>MARETDRASFATIFFRHDAAVLLTRSRGSVEADDEAFDGAWDAVTIPVDATPATVRDRLGARPEIPPDATLVEVGEPYSTPVPDGREATAVPVLLDCRSRTFDVPADATDREWVPPTEMLRRETRDGLWEAYDRVRPTPETLRTDTEHGSGYISIRAMEVVRDAAGAIVGGEDRPDDEWATIAEIADDVLAARPSMAALANRVNRILWRASDDRRAAAVESIAVEELETALRADERAASEAAANVDDNVVLTLSRSGTVLPALTSGPERVIVAESRPAREGIGVAERVADAGIDVTVCVDAAIAHVLATERVDAVLLGADTILRDGTLVNKVGSRGAAIAAAAEGIPVYAVTATDKISPAGTPTLEDGPDEEVYDGDRRVDVSNPTFDTTPSSHLTGLVTEDGILDISAVRDVADAHAERAAWDRA</sequence>
<dbReference type="InterPro" id="IPR037171">
    <property type="entry name" value="NagB/RpiA_transferase-like"/>
</dbReference>
<dbReference type="Gene3D" id="3.40.50.10470">
    <property type="entry name" value="Translation initiation factor eif-2b, domain 2"/>
    <property type="match status" value="1"/>
</dbReference>
<gene>
    <name evidence="2" type="ORF">DM868_13640</name>
</gene>
<dbReference type="GO" id="GO:0046523">
    <property type="term" value="F:S-methyl-5-thioribose-1-phosphate isomerase activity"/>
    <property type="evidence" value="ECO:0007669"/>
    <property type="project" value="TreeGrafter"/>
</dbReference>
<dbReference type="Pfam" id="PF01008">
    <property type="entry name" value="IF-2B"/>
    <property type="match status" value="1"/>
</dbReference>
<accession>A0A4U5JAV3</accession>
<organism evidence="2 3">
    <name type="scientific">Natronomonas salsuginis</name>
    <dbReference type="NCBI Taxonomy" id="2217661"/>
    <lineage>
        <taxon>Archaea</taxon>
        <taxon>Methanobacteriati</taxon>
        <taxon>Methanobacteriota</taxon>
        <taxon>Stenosarchaea group</taxon>
        <taxon>Halobacteria</taxon>
        <taxon>Halobacteriales</taxon>
        <taxon>Natronomonadaceae</taxon>
        <taxon>Natronomonas</taxon>
    </lineage>
</organism>
<dbReference type="GO" id="GO:0019509">
    <property type="term" value="P:L-methionine salvage from methylthioadenosine"/>
    <property type="evidence" value="ECO:0007669"/>
    <property type="project" value="TreeGrafter"/>
</dbReference>
<dbReference type="Proteomes" id="UP000308037">
    <property type="component" value="Unassembled WGS sequence"/>
</dbReference>
<dbReference type="PANTHER" id="PTHR43475">
    <property type="entry name" value="METHYLTHIORIBOSE-1-PHOSPHATE ISOMERASE"/>
    <property type="match status" value="1"/>
</dbReference>
<dbReference type="AlphaFoldDB" id="A0A4U5JAV3"/>
<dbReference type="InterPro" id="IPR000649">
    <property type="entry name" value="IF-2B-related"/>
</dbReference>
<dbReference type="SUPFAM" id="SSF100950">
    <property type="entry name" value="NagB/RpiA/CoA transferase-like"/>
    <property type="match status" value="1"/>
</dbReference>
<evidence type="ECO:0000313" key="2">
    <source>
        <dbReference type="EMBL" id="TKR24647.1"/>
    </source>
</evidence>
<dbReference type="InterPro" id="IPR042529">
    <property type="entry name" value="IF_2B-like_C"/>
</dbReference>
<dbReference type="PANTHER" id="PTHR43475:SF3">
    <property type="entry name" value="TRANSLATION INITIATION FACTOR EIF-2B SUBUNIT FAMILY PROTEIN (AFU_ORTHOLOGUE AFUA_2G14290)"/>
    <property type="match status" value="1"/>
</dbReference>
<dbReference type="OrthoDB" id="27639at2157"/>
<dbReference type="RefSeq" id="WP_137277392.1">
    <property type="nucleotide sequence ID" value="NZ_QKNX01000007.1"/>
</dbReference>
<evidence type="ECO:0000313" key="3">
    <source>
        <dbReference type="Proteomes" id="UP000308037"/>
    </source>
</evidence>
<keyword evidence="3" id="KW-1185">Reference proteome</keyword>
<protein>
    <submittedName>
        <fullName evidence="2">Initiation factor 2B</fullName>
    </submittedName>
</protein>
<reference evidence="2 3" key="1">
    <citation type="submission" date="2019-04" db="EMBL/GenBank/DDBJ databases">
        <title>Natronomonas sp. F20-122 a newhaloarchaeon isolated from a saline saltern of Isla Bacuta, Huelva, Spain.</title>
        <authorList>
            <person name="Duran-Viseras A."/>
            <person name="Sanchez-Porro C."/>
            <person name="Ventosa A."/>
        </authorList>
    </citation>
    <scope>NUCLEOTIDE SEQUENCE [LARGE SCALE GENOMIC DNA]</scope>
    <source>
        <strain evidence="2 3">F20-122</strain>
    </source>
</reference>
<name>A0A4U5JAV3_9EURY</name>
<keyword evidence="2" id="KW-0648">Protein biosynthesis</keyword>
<comment type="caution">
    <text evidence="2">The sequence shown here is derived from an EMBL/GenBank/DDBJ whole genome shotgun (WGS) entry which is preliminary data.</text>
</comment>
<proteinExistence type="inferred from homology"/>